<dbReference type="CDD" id="cd00303">
    <property type="entry name" value="retropepsin_like"/>
    <property type="match status" value="1"/>
</dbReference>
<gene>
    <name evidence="1" type="ORF">VaNZ11_016547</name>
</gene>
<dbReference type="InterPro" id="IPR021109">
    <property type="entry name" value="Peptidase_aspartic_dom_sf"/>
</dbReference>
<dbReference type="InterPro" id="IPR032567">
    <property type="entry name" value="RTL1-rel"/>
</dbReference>
<keyword evidence="2" id="KW-1185">Reference proteome</keyword>
<evidence type="ECO:0000313" key="2">
    <source>
        <dbReference type="Proteomes" id="UP001165090"/>
    </source>
</evidence>
<dbReference type="EMBL" id="BSDZ01000112">
    <property type="protein sequence ID" value="GLI71359.1"/>
    <property type="molecule type" value="Genomic_DNA"/>
</dbReference>
<dbReference type="Proteomes" id="UP001165090">
    <property type="component" value="Unassembled WGS sequence"/>
</dbReference>
<comment type="caution">
    <text evidence="1">The sequence shown here is derived from an EMBL/GenBank/DDBJ whole genome shotgun (WGS) entry which is preliminary data.</text>
</comment>
<dbReference type="Pfam" id="PF08284">
    <property type="entry name" value="RVP_2"/>
    <property type="match status" value="1"/>
</dbReference>
<evidence type="ECO:0000313" key="1">
    <source>
        <dbReference type="EMBL" id="GLI71359.1"/>
    </source>
</evidence>
<accession>A0ABQ5SPP9</accession>
<name>A0ABQ5SPP9_9CHLO</name>
<evidence type="ECO:0008006" key="3">
    <source>
        <dbReference type="Google" id="ProtNLM"/>
    </source>
</evidence>
<dbReference type="PANTHER" id="PTHR15503:SF22">
    <property type="entry name" value="TRANSPOSON TY3-I GAG POLYPROTEIN"/>
    <property type="match status" value="1"/>
</dbReference>
<dbReference type="PANTHER" id="PTHR15503">
    <property type="entry name" value="LDOC1 RELATED"/>
    <property type="match status" value="1"/>
</dbReference>
<reference evidence="1 2" key="1">
    <citation type="journal article" date="2023" name="IScience">
        <title>Expanded male sex-determining region conserved during the evolution of homothallism in the green alga Volvox.</title>
        <authorList>
            <person name="Yamamoto K."/>
            <person name="Matsuzaki R."/>
            <person name="Mahakham W."/>
            <person name="Heman W."/>
            <person name="Sekimoto H."/>
            <person name="Kawachi M."/>
            <person name="Minakuchi Y."/>
            <person name="Toyoda A."/>
            <person name="Nozaki H."/>
        </authorList>
    </citation>
    <scope>NUCLEOTIDE SEQUENCE [LARGE SCALE GENOMIC DNA]</scope>
    <source>
        <strain evidence="1 2">NIES-4468</strain>
    </source>
</reference>
<proteinExistence type="predicted"/>
<dbReference type="SUPFAM" id="SSF50630">
    <property type="entry name" value="Acid proteases"/>
    <property type="match status" value="1"/>
</dbReference>
<organism evidence="1 2">
    <name type="scientific">Volvox africanus</name>
    <dbReference type="NCBI Taxonomy" id="51714"/>
    <lineage>
        <taxon>Eukaryota</taxon>
        <taxon>Viridiplantae</taxon>
        <taxon>Chlorophyta</taxon>
        <taxon>core chlorophytes</taxon>
        <taxon>Chlorophyceae</taxon>
        <taxon>CS clade</taxon>
        <taxon>Chlamydomonadales</taxon>
        <taxon>Volvocaceae</taxon>
        <taxon>Volvox</taxon>
    </lineage>
</organism>
<protein>
    <recommendedName>
        <fullName evidence="3">Polyprotein</fullName>
    </recommendedName>
</protein>
<feature type="non-terminal residue" evidence="1">
    <location>
        <position position="200"/>
    </location>
</feature>
<dbReference type="Gene3D" id="2.40.70.10">
    <property type="entry name" value="Acid Proteases"/>
    <property type="match status" value="1"/>
</dbReference>
<sequence length="200" mass="21988">MQCSTPATGIQGTVNGRTAVILIDGGATGSFVHTQWLARREVKAAKTVSNMSVKLPNGQEQDCPYVLPNASITIRTFKCRSTLVATDLGDFNVVLGKDWLAQWNPHVCWRSNTVTLRTPLTKHVLQGDPPEAVNVVHKVNTQDISTLGVDMTHINSQYADVFAEPTDMPPTRAVDHQIELTTSVPMSRNSYRMSQDELAE</sequence>